<keyword evidence="1" id="KW-0732">Signal</keyword>
<sequence>MFFSFIVDLYLLHLISILCWFGDSLAPPPLVIHLELVSFTGEQCDHCSYRYNATVMIISPDEGLRSLPRRSLYQPSSWMRS</sequence>
<evidence type="ECO:0000256" key="1">
    <source>
        <dbReference type="SAM" id="SignalP"/>
    </source>
</evidence>
<dbReference type="EMBL" id="QGKX02001290">
    <property type="protein sequence ID" value="KAF3541628.1"/>
    <property type="molecule type" value="Genomic_DNA"/>
</dbReference>
<feature type="chain" id="PRO_5043266168" description="Secreted protein" evidence="1">
    <location>
        <begin position="27"/>
        <end position="81"/>
    </location>
</feature>
<dbReference type="EMBL" id="QGKX02001621">
    <property type="protein sequence ID" value="KAF3505340.1"/>
    <property type="molecule type" value="Genomic_DNA"/>
</dbReference>
<protein>
    <recommendedName>
        <fullName evidence="5">Secreted protein</fullName>
    </recommendedName>
</protein>
<feature type="signal peptide" evidence="1">
    <location>
        <begin position="1"/>
        <end position="26"/>
    </location>
</feature>
<comment type="caution">
    <text evidence="2">The sequence shown here is derived from an EMBL/GenBank/DDBJ whole genome shotgun (WGS) entry which is preliminary data.</text>
</comment>
<name>A0A8S9NL05_BRACR</name>
<dbReference type="AlphaFoldDB" id="A0A8S9NL05"/>
<reference evidence="2" key="1">
    <citation type="submission" date="2019-12" db="EMBL/GenBank/DDBJ databases">
        <title>Genome sequencing and annotation of Brassica cretica.</title>
        <authorList>
            <person name="Studholme D.J."/>
            <person name="Sarris P."/>
        </authorList>
    </citation>
    <scope>NUCLEOTIDE SEQUENCE</scope>
    <source>
        <strain evidence="2">PFS-109/04</strain>
        <tissue evidence="2">Leaf</tissue>
    </source>
</reference>
<evidence type="ECO:0008006" key="5">
    <source>
        <dbReference type="Google" id="ProtNLM"/>
    </source>
</evidence>
<accession>A0A8S9NL05</accession>
<proteinExistence type="predicted"/>
<gene>
    <name evidence="3" type="ORF">F2Q69_00025046</name>
    <name evidence="2" type="ORF">F2Q69_00043757</name>
</gene>
<evidence type="ECO:0000313" key="4">
    <source>
        <dbReference type="Proteomes" id="UP000712600"/>
    </source>
</evidence>
<organism evidence="2 4">
    <name type="scientific">Brassica cretica</name>
    <name type="common">Mustard</name>
    <dbReference type="NCBI Taxonomy" id="69181"/>
    <lineage>
        <taxon>Eukaryota</taxon>
        <taxon>Viridiplantae</taxon>
        <taxon>Streptophyta</taxon>
        <taxon>Embryophyta</taxon>
        <taxon>Tracheophyta</taxon>
        <taxon>Spermatophyta</taxon>
        <taxon>Magnoliopsida</taxon>
        <taxon>eudicotyledons</taxon>
        <taxon>Gunneridae</taxon>
        <taxon>Pentapetalae</taxon>
        <taxon>rosids</taxon>
        <taxon>malvids</taxon>
        <taxon>Brassicales</taxon>
        <taxon>Brassicaceae</taxon>
        <taxon>Brassiceae</taxon>
        <taxon>Brassica</taxon>
    </lineage>
</organism>
<evidence type="ECO:0000313" key="3">
    <source>
        <dbReference type="EMBL" id="KAF3541628.1"/>
    </source>
</evidence>
<dbReference type="Proteomes" id="UP000712600">
    <property type="component" value="Unassembled WGS sequence"/>
</dbReference>
<evidence type="ECO:0000313" key="2">
    <source>
        <dbReference type="EMBL" id="KAF3505340.1"/>
    </source>
</evidence>